<dbReference type="InterPro" id="IPR000415">
    <property type="entry name" value="Nitroreductase-like"/>
</dbReference>
<dbReference type="Gene3D" id="3.40.109.10">
    <property type="entry name" value="NADH Oxidase"/>
    <property type="match status" value="1"/>
</dbReference>
<protein>
    <recommendedName>
        <fullName evidence="3">Twin-arginine translocation pathway signal protein</fullName>
    </recommendedName>
</protein>
<reference evidence="1" key="1">
    <citation type="journal article" date="2014" name="Int. J. Syst. Evol. Microbiol.">
        <title>Complete genome of a new Firmicutes species belonging to the dominant human colonic microbiota ('Ruminococcus bicirculans') reveals two chromosomes and a selective capacity to utilize plant glucans.</title>
        <authorList>
            <consortium name="NISC Comparative Sequencing Program"/>
            <person name="Wegmann U."/>
            <person name="Louis P."/>
            <person name="Goesmann A."/>
            <person name="Henrissat B."/>
            <person name="Duncan S.H."/>
            <person name="Flint H.J."/>
        </authorList>
    </citation>
    <scope>NUCLEOTIDE SEQUENCE</scope>
    <source>
        <strain evidence="1">NBRC 108219</strain>
    </source>
</reference>
<dbReference type="Proteomes" id="UP001161391">
    <property type="component" value="Unassembled WGS sequence"/>
</dbReference>
<keyword evidence="2" id="KW-1185">Reference proteome</keyword>
<comment type="caution">
    <text evidence="1">The sequence shown here is derived from an EMBL/GenBank/DDBJ whole genome shotgun (WGS) entry which is preliminary data.</text>
</comment>
<dbReference type="PROSITE" id="PS51257">
    <property type="entry name" value="PROKAR_LIPOPROTEIN"/>
    <property type="match status" value="1"/>
</dbReference>
<accession>A0ABQ5V455</accession>
<reference evidence="1" key="2">
    <citation type="submission" date="2023-01" db="EMBL/GenBank/DDBJ databases">
        <title>Draft genome sequence of Algimonas ampicilliniresistens strain NBRC 108219.</title>
        <authorList>
            <person name="Sun Q."/>
            <person name="Mori K."/>
        </authorList>
    </citation>
    <scope>NUCLEOTIDE SEQUENCE</scope>
    <source>
        <strain evidence="1">NBRC 108219</strain>
    </source>
</reference>
<evidence type="ECO:0008006" key="3">
    <source>
        <dbReference type="Google" id="ProtNLM"/>
    </source>
</evidence>
<sequence>MNRRRILQTGAATILIGGSLSACSRHLSSTQVWRDLPQGYDDPRMTALASAILAPSPHNRQPWLIELDSNDGMTLYPDLSRLLPQTDPLNRQIVIGLGAFIEALSLAAADQSRSLGVVAFPDGAAEVGLDDRPIAKFVLGAVGSAQPDNLFAALRNRRTNRIPFADRPVPNETLAAIGNVLASSSTLWGATSNAPQTAALRGHCDAGWIIEMTTPRTHLESVSLTRIGGAEVDANPDGISLTGLGIDLYSSLGLLTRDKMKNPDARAFKMAKTFYADLIDSARSFGWLVTSDNSRQSQLGAGRDWLRIHLAATQAGIAFQPFSQVLQEFPEMAAQFSAVHELLSVEAPAQIQGLFRLGYAKNPKPSPRWPLQTRVIEVPA</sequence>
<dbReference type="RefSeq" id="WP_284386623.1">
    <property type="nucleotide sequence ID" value="NZ_BSNK01000001.1"/>
</dbReference>
<evidence type="ECO:0000313" key="2">
    <source>
        <dbReference type="Proteomes" id="UP001161391"/>
    </source>
</evidence>
<evidence type="ECO:0000313" key="1">
    <source>
        <dbReference type="EMBL" id="GLQ22301.1"/>
    </source>
</evidence>
<dbReference type="EMBL" id="BSNK01000001">
    <property type="protein sequence ID" value="GLQ22301.1"/>
    <property type="molecule type" value="Genomic_DNA"/>
</dbReference>
<dbReference type="NCBIfam" id="NF047509">
    <property type="entry name" value="Rv3131_FMN_oxido"/>
    <property type="match status" value="1"/>
</dbReference>
<gene>
    <name evidence="1" type="ORF">GCM10007853_01750</name>
</gene>
<name>A0ABQ5V455_9PROT</name>
<proteinExistence type="predicted"/>
<dbReference type="SUPFAM" id="SSF55469">
    <property type="entry name" value="FMN-dependent nitroreductase-like"/>
    <property type="match status" value="1"/>
</dbReference>
<organism evidence="1 2">
    <name type="scientific">Algimonas ampicilliniresistens</name>
    <dbReference type="NCBI Taxonomy" id="1298735"/>
    <lineage>
        <taxon>Bacteria</taxon>
        <taxon>Pseudomonadati</taxon>
        <taxon>Pseudomonadota</taxon>
        <taxon>Alphaproteobacteria</taxon>
        <taxon>Maricaulales</taxon>
        <taxon>Robiginitomaculaceae</taxon>
        <taxon>Algimonas</taxon>
    </lineage>
</organism>